<accession>A0ABV4U9Q2</accession>
<comment type="caution">
    <text evidence="1">The sequence shown here is derived from an EMBL/GenBank/DDBJ whole genome shotgun (WGS) entry which is preliminary data.</text>
</comment>
<dbReference type="SUPFAM" id="SSF102712">
    <property type="entry name" value="JAB1/MPN domain"/>
    <property type="match status" value="1"/>
</dbReference>
<gene>
    <name evidence="1" type="ORF">ACERK3_16220</name>
</gene>
<evidence type="ECO:0000313" key="2">
    <source>
        <dbReference type="Proteomes" id="UP001575105"/>
    </source>
</evidence>
<organism evidence="1 2">
    <name type="scientific">Natronomicrosphaera hydrolytica</name>
    <dbReference type="NCBI Taxonomy" id="3242702"/>
    <lineage>
        <taxon>Bacteria</taxon>
        <taxon>Pseudomonadati</taxon>
        <taxon>Planctomycetota</taxon>
        <taxon>Phycisphaerae</taxon>
        <taxon>Phycisphaerales</taxon>
        <taxon>Phycisphaeraceae</taxon>
        <taxon>Natronomicrosphaera</taxon>
    </lineage>
</organism>
<dbReference type="EMBL" id="JBGUBD010000012">
    <property type="protein sequence ID" value="MFA9479830.1"/>
    <property type="molecule type" value="Genomic_DNA"/>
</dbReference>
<proteinExistence type="predicted"/>
<dbReference type="Gene3D" id="3.40.140.10">
    <property type="entry name" value="Cytidine Deaminase, domain 2"/>
    <property type="match status" value="1"/>
</dbReference>
<evidence type="ECO:0000313" key="1">
    <source>
        <dbReference type="EMBL" id="MFA9479830.1"/>
    </source>
</evidence>
<protein>
    <submittedName>
        <fullName evidence="1">Uncharacterized protein</fullName>
    </submittedName>
</protein>
<name>A0ABV4U9Q2_9BACT</name>
<sequence>MVKQTATTVTVAFDDEAVADYFEQQLDAGLSVERFFRVWLHTHPGHSAEPSTTDEETFTRVFGDCHWAVMGILARGGQRYARLRFGVGPGGEGRIPVKIDFDVDFPAADRQAWQAEYARCVQRVPDTLEPVGFDPLWLDDPDWLERFVIQDEALALIEARALDQPRTVSEGDPADDI</sequence>
<dbReference type="Proteomes" id="UP001575105">
    <property type="component" value="Unassembled WGS sequence"/>
</dbReference>
<reference evidence="1 2" key="1">
    <citation type="submission" date="2024-08" db="EMBL/GenBank/DDBJ databases">
        <title>Whole-genome sequencing of halo(alkali)philic microorganisms from hypersaline lakes.</title>
        <authorList>
            <person name="Sorokin D.Y."/>
            <person name="Merkel A.Y."/>
            <person name="Messina E."/>
            <person name="Yakimov M."/>
        </authorList>
    </citation>
    <scope>NUCLEOTIDE SEQUENCE [LARGE SCALE GENOMIC DNA]</scope>
    <source>
        <strain evidence="1 2">AB-hyl4</strain>
    </source>
</reference>
<keyword evidence="2" id="KW-1185">Reference proteome</keyword>
<dbReference type="RefSeq" id="WP_425346755.1">
    <property type="nucleotide sequence ID" value="NZ_JBGUBD010000012.1"/>
</dbReference>